<accession>A0A4D6MXV9</accession>
<reference evidence="1 2" key="1">
    <citation type="submission" date="2019-04" db="EMBL/GenBank/DDBJ databases">
        <title>An improved genome assembly and genetic linkage map for asparagus bean, Vigna unguiculata ssp. sesquipedialis.</title>
        <authorList>
            <person name="Xia Q."/>
            <person name="Zhang R."/>
            <person name="Dong Y."/>
        </authorList>
    </citation>
    <scope>NUCLEOTIDE SEQUENCE [LARGE SCALE GENOMIC DNA]</scope>
    <source>
        <tissue evidence="1">Leaf</tissue>
    </source>
</reference>
<sequence length="89" mass="10068">MSTICHKNLPSLFHNPTLAMLGLLQISYIIPNPFSDSRLWVRVKCLDIHILNLATHQTPHSNTSLLYMVSSRISQVMVLVHHICLAPQP</sequence>
<organism evidence="1 2">
    <name type="scientific">Vigna unguiculata</name>
    <name type="common">Cowpea</name>
    <dbReference type="NCBI Taxonomy" id="3917"/>
    <lineage>
        <taxon>Eukaryota</taxon>
        <taxon>Viridiplantae</taxon>
        <taxon>Streptophyta</taxon>
        <taxon>Embryophyta</taxon>
        <taxon>Tracheophyta</taxon>
        <taxon>Spermatophyta</taxon>
        <taxon>Magnoliopsida</taxon>
        <taxon>eudicotyledons</taxon>
        <taxon>Gunneridae</taxon>
        <taxon>Pentapetalae</taxon>
        <taxon>rosids</taxon>
        <taxon>fabids</taxon>
        <taxon>Fabales</taxon>
        <taxon>Fabaceae</taxon>
        <taxon>Papilionoideae</taxon>
        <taxon>50 kb inversion clade</taxon>
        <taxon>NPAAA clade</taxon>
        <taxon>indigoferoid/millettioid clade</taxon>
        <taxon>Phaseoleae</taxon>
        <taxon>Vigna</taxon>
    </lineage>
</organism>
<dbReference type="EMBL" id="CP039353">
    <property type="protein sequence ID" value="QCE06273.1"/>
    <property type="molecule type" value="Genomic_DNA"/>
</dbReference>
<evidence type="ECO:0000313" key="1">
    <source>
        <dbReference type="EMBL" id="QCE06273.1"/>
    </source>
</evidence>
<evidence type="ECO:0000313" key="2">
    <source>
        <dbReference type="Proteomes" id="UP000501690"/>
    </source>
</evidence>
<protein>
    <submittedName>
        <fullName evidence="1">Uncharacterized protein</fullName>
    </submittedName>
</protein>
<name>A0A4D6MXV9_VIGUN</name>
<keyword evidence="2" id="KW-1185">Reference proteome</keyword>
<gene>
    <name evidence="1" type="ORF">DEO72_LG9g1284</name>
</gene>
<proteinExistence type="predicted"/>
<dbReference type="AlphaFoldDB" id="A0A4D6MXV9"/>
<dbReference type="Proteomes" id="UP000501690">
    <property type="component" value="Linkage Group LG9"/>
</dbReference>